<evidence type="ECO:0000313" key="3">
    <source>
        <dbReference type="Proteomes" id="UP000188169"/>
    </source>
</evidence>
<sequence length="127" mass="13686">MTTLAWQKTTKLTTLGFLASAVIGLSACQSTPTAPVIQRADSTFETTGIGKTKVQAQENALASAKKTCGMRQAIIVKDELKYNGMFDQKTGRMIDQVGSIAGAVLGTGKPNLSRDDDYEYNISFRCQ</sequence>
<name>A0A1R4EHB4_9GAMM</name>
<dbReference type="AlphaFoldDB" id="A0A1R4EHB4"/>
<dbReference type="EMBL" id="FUGD01000109">
    <property type="protein sequence ID" value="SJM37886.1"/>
    <property type="molecule type" value="Genomic_DNA"/>
</dbReference>
<evidence type="ECO:0000256" key="1">
    <source>
        <dbReference type="SAM" id="SignalP"/>
    </source>
</evidence>
<evidence type="ECO:0008006" key="4">
    <source>
        <dbReference type="Google" id="ProtNLM"/>
    </source>
</evidence>
<dbReference type="Proteomes" id="UP000188169">
    <property type="component" value="Unassembled WGS sequence"/>
</dbReference>
<gene>
    <name evidence="2" type="ORF">A1019T_01871</name>
</gene>
<evidence type="ECO:0000313" key="2">
    <source>
        <dbReference type="EMBL" id="SJM37886.1"/>
    </source>
</evidence>
<keyword evidence="1" id="KW-0732">Signal</keyword>
<accession>A0A1R4EHB4</accession>
<dbReference type="RefSeq" id="WP_077449262.1">
    <property type="nucleotide sequence ID" value="NZ_FUGD01000109.1"/>
</dbReference>
<keyword evidence="3" id="KW-1185">Reference proteome</keyword>
<feature type="chain" id="PRO_5010359117" description="DUF4156 domain-containing protein" evidence="1">
    <location>
        <begin position="28"/>
        <end position="127"/>
    </location>
</feature>
<reference evidence="3" key="1">
    <citation type="submission" date="2017-02" db="EMBL/GenBank/DDBJ databases">
        <authorList>
            <person name="Mornico D."/>
        </authorList>
    </citation>
    <scope>NUCLEOTIDE SEQUENCE [LARGE SCALE GENOMIC DNA]</scope>
</reference>
<feature type="signal peptide" evidence="1">
    <location>
        <begin position="1"/>
        <end position="27"/>
    </location>
</feature>
<protein>
    <recommendedName>
        <fullName evidence="4">DUF4156 domain-containing protein</fullName>
    </recommendedName>
</protein>
<proteinExistence type="predicted"/>
<dbReference type="OrthoDB" id="6650037at2"/>
<organism evidence="2 3">
    <name type="scientific">Psychrobacter pasteurii</name>
    <dbReference type="NCBI Taxonomy" id="1945520"/>
    <lineage>
        <taxon>Bacteria</taxon>
        <taxon>Pseudomonadati</taxon>
        <taxon>Pseudomonadota</taxon>
        <taxon>Gammaproteobacteria</taxon>
        <taxon>Moraxellales</taxon>
        <taxon>Moraxellaceae</taxon>
        <taxon>Psychrobacter</taxon>
    </lineage>
</organism>